<feature type="transmembrane region" description="Helical" evidence="2">
    <location>
        <begin position="52"/>
        <end position="74"/>
    </location>
</feature>
<accession>A0AAN8ESM4</accession>
<evidence type="ECO:0000313" key="3">
    <source>
        <dbReference type="EMBL" id="KAK5951313.1"/>
    </source>
</evidence>
<reference evidence="3 4" key="1">
    <citation type="submission" date="2022-12" db="EMBL/GenBank/DDBJ databases">
        <title>Genomic features and morphological characterization of a novel Knufia sp. strain isolated from spacecraft assembly facility.</title>
        <authorList>
            <person name="Teixeira M."/>
            <person name="Chander A.M."/>
            <person name="Stajich J.E."/>
            <person name="Venkateswaran K."/>
        </authorList>
    </citation>
    <scope>NUCLEOTIDE SEQUENCE [LARGE SCALE GENOMIC DNA]</scope>
    <source>
        <strain evidence="3 4">FJI-L2-BK-P2</strain>
    </source>
</reference>
<evidence type="ECO:0008006" key="5">
    <source>
        <dbReference type="Google" id="ProtNLM"/>
    </source>
</evidence>
<gene>
    <name evidence="3" type="ORF">OHC33_007731</name>
</gene>
<organism evidence="3 4">
    <name type="scientific">Knufia fluminis</name>
    <dbReference type="NCBI Taxonomy" id="191047"/>
    <lineage>
        <taxon>Eukaryota</taxon>
        <taxon>Fungi</taxon>
        <taxon>Dikarya</taxon>
        <taxon>Ascomycota</taxon>
        <taxon>Pezizomycotina</taxon>
        <taxon>Eurotiomycetes</taxon>
        <taxon>Chaetothyriomycetidae</taxon>
        <taxon>Chaetothyriales</taxon>
        <taxon>Trichomeriaceae</taxon>
        <taxon>Knufia</taxon>
    </lineage>
</organism>
<keyword evidence="2" id="KW-0472">Membrane</keyword>
<sequence length="127" mass="13396">MCLSYSPTSTSDAILTTTTTHSVVQSTHYSTSVPTNDAPQSKPLDLTKGARIGAAVGGGLGGVLLIALIIVGIIQWRKSRRTRRASVAPDIMEETDSAGVSNAAKDDSVKTRDFHVLSEELNSPSKL</sequence>
<evidence type="ECO:0000313" key="4">
    <source>
        <dbReference type="Proteomes" id="UP001316803"/>
    </source>
</evidence>
<comment type="caution">
    <text evidence="3">The sequence shown here is derived from an EMBL/GenBank/DDBJ whole genome shotgun (WGS) entry which is preliminary data.</text>
</comment>
<dbReference type="EMBL" id="JAKLMC020000021">
    <property type="protein sequence ID" value="KAK5951313.1"/>
    <property type="molecule type" value="Genomic_DNA"/>
</dbReference>
<dbReference type="Proteomes" id="UP001316803">
    <property type="component" value="Unassembled WGS sequence"/>
</dbReference>
<keyword evidence="2" id="KW-1133">Transmembrane helix</keyword>
<proteinExistence type="predicted"/>
<keyword evidence="4" id="KW-1185">Reference proteome</keyword>
<name>A0AAN8ESM4_9EURO</name>
<evidence type="ECO:0000256" key="1">
    <source>
        <dbReference type="SAM" id="MobiDB-lite"/>
    </source>
</evidence>
<protein>
    <recommendedName>
        <fullName evidence="5">Mid2 domain-containing protein</fullName>
    </recommendedName>
</protein>
<dbReference type="AlphaFoldDB" id="A0AAN8ESM4"/>
<feature type="region of interest" description="Disordered" evidence="1">
    <location>
        <begin position="78"/>
        <end position="108"/>
    </location>
</feature>
<keyword evidence="2" id="KW-0812">Transmembrane</keyword>
<evidence type="ECO:0000256" key="2">
    <source>
        <dbReference type="SAM" id="Phobius"/>
    </source>
</evidence>